<evidence type="ECO:0000256" key="7">
    <source>
        <dbReference type="ARBA" id="ARBA00023136"/>
    </source>
</evidence>
<feature type="transmembrane region" description="Helical" evidence="9">
    <location>
        <begin position="219"/>
        <end position="242"/>
    </location>
</feature>
<gene>
    <name evidence="10" type="ORF">SAOR_09515</name>
</gene>
<dbReference type="InterPro" id="IPR026033">
    <property type="entry name" value="Azg-like_bact_archaea"/>
</dbReference>
<evidence type="ECO:0000256" key="6">
    <source>
        <dbReference type="ARBA" id="ARBA00022989"/>
    </source>
</evidence>
<keyword evidence="4 8" id="KW-1003">Cell membrane</keyword>
<keyword evidence="7 8" id="KW-0472">Membrane</keyword>
<keyword evidence="11" id="KW-1185">Reference proteome</keyword>
<evidence type="ECO:0000256" key="4">
    <source>
        <dbReference type="ARBA" id="ARBA00022475"/>
    </source>
</evidence>
<comment type="subcellular location">
    <subcellularLocation>
        <location evidence="1 8">Cell membrane</location>
        <topology evidence="1 8">Multi-pass membrane protein</topology>
    </subcellularLocation>
</comment>
<proteinExistence type="inferred from homology"/>
<feature type="transmembrane region" description="Helical" evidence="9">
    <location>
        <begin position="155"/>
        <end position="176"/>
    </location>
</feature>
<name>A0A423PN64_9GAMM</name>
<sequence>MYRFVPGRIRDYAVNAIARYFDFDTLGTNFRTESVAGLTTFLSMAYILFVNPSVLSLASAGPEAEALGMPREAVFTATALAAAFGSLVMGLLARFPIAQAPGMGLNAFFAFSVVLGMGIDWQTALAGTFVSGLIFVALSLSRIRQRIIDAVAPELKHAVAAGIGLFIAFIGLQNAGIVLDDDALLVRLAPLTTPETLLAIFGLAVTLVLMTLRLTSAIFLGMVATATAGIVTGLIELPNHIVGQVPDVTPVAGVALTRLDELFTANMLVVIATMLFVDFFDSAGTLMGVARQAGLIRDNRLPRAGRALFADALATTASGLIGTSSTTAYIESASGVAAGGRSGFTAVVVGVLFLLALFFSPLLAVVTSAVTAPALIVVGVLMCASLKQIDWERFETAAPAFVTVLMMPLTYSIATGIALGFIVYPLTMAAAGRARDINPLMYALAVIFLGYFVFLRPAG</sequence>
<dbReference type="Pfam" id="PF00860">
    <property type="entry name" value="Xan_ur_permease"/>
    <property type="match status" value="1"/>
</dbReference>
<keyword evidence="6 8" id="KW-1133">Transmembrane helix</keyword>
<evidence type="ECO:0000256" key="2">
    <source>
        <dbReference type="ARBA" id="ARBA00005697"/>
    </source>
</evidence>
<dbReference type="GO" id="GO:0005886">
    <property type="term" value="C:plasma membrane"/>
    <property type="evidence" value="ECO:0007669"/>
    <property type="project" value="UniProtKB-SubCell"/>
</dbReference>
<evidence type="ECO:0000313" key="10">
    <source>
        <dbReference type="EMBL" id="ROO27043.1"/>
    </source>
</evidence>
<organism evidence="10 11">
    <name type="scientific">Salinisphaera orenii MK-B5</name>
    <dbReference type="NCBI Taxonomy" id="856730"/>
    <lineage>
        <taxon>Bacteria</taxon>
        <taxon>Pseudomonadati</taxon>
        <taxon>Pseudomonadota</taxon>
        <taxon>Gammaproteobacteria</taxon>
        <taxon>Salinisphaerales</taxon>
        <taxon>Salinisphaeraceae</taxon>
        <taxon>Salinisphaera</taxon>
    </lineage>
</organism>
<feature type="transmembrane region" description="Helical" evidence="9">
    <location>
        <begin position="370"/>
        <end position="389"/>
    </location>
</feature>
<dbReference type="PIRSF" id="PIRSF005353">
    <property type="entry name" value="PbuG"/>
    <property type="match status" value="1"/>
</dbReference>
<feature type="transmembrane region" description="Helical" evidence="9">
    <location>
        <begin position="100"/>
        <end position="119"/>
    </location>
</feature>
<dbReference type="EMBL" id="AYKH01000016">
    <property type="protein sequence ID" value="ROO27043.1"/>
    <property type="molecule type" value="Genomic_DNA"/>
</dbReference>
<feature type="transmembrane region" description="Helical" evidence="9">
    <location>
        <begin position="439"/>
        <end position="458"/>
    </location>
</feature>
<evidence type="ECO:0000256" key="5">
    <source>
        <dbReference type="ARBA" id="ARBA00022692"/>
    </source>
</evidence>
<comment type="caution">
    <text evidence="10">The sequence shown here is derived from an EMBL/GenBank/DDBJ whole genome shotgun (WGS) entry which is preliminary data.</text>
</comment>
<dbReference type="GO" id="GO:0005345">
    <property type="term" value="F:purine nucleobase transmembrane transporter activity"/>
    <property type="evidence" value="ECO:0007669"/>
    <property type="project" value="TreeGrafter"/>
</dbReference>
<dbReference type="InterPro" id="IPR006043">
    <property type="entry name" value="NCS2"/>
</dbReference>
<comment type="similarity">
    <text evidence="2 8">Belongs to the nucleobase:cation symporter-2 (NCS2) (TC 2.A.40) family. Azg-like subfamily.</text>
</comment>
<feature type="transmembrane region" description="Helical" evidence="9">
    <location>
        <begin position="196"/>
        <end position="212"/>
    </location>
</feature>
<evidence type="ECO:0000256" key="9">
    <source>
        <dbReference type="SAM" id="Phobius"/>
    </source>
</evidence>
<dbReference type="PANTHER" id="PTHR43337:SF11">
    <property type="entry name" value="GUANINE_HYPOXANTHINE PERMEASE PBUG"/>
    <property type="match status" value="1"/>
</dbReference>
<feature type="transmembrane region" description="Helical" evidence="9">
    <location>
        <begin position="342"/>
        <end position="363"/>
    </location>
</feature>
<keyword evidence="5 8" id="KW-0812">Transmembrane</keyword>
<accession>A0A423PN64</accession>
<dbReference type="Proteomes" id="UP000283993">
    <property type="component" value="Unassembled WGS sequence"/>
</dbReference>
<feature type="transmembrane region" description="Helical" evidence="9">
    <location>
        <begin position="409"/>
        <end position="427"/>
    </location>
</feature>
<evidence type="ECO:0000256" key="8">
    <source>
        <dbReference type="PIRNR" id="PIRNR005353"/>
    </source>
</evidence>
<protein>
    <submittedName>
        <fullName evidence="10">Guanine permease</fullName>
    </submittedName>
</protein>
<evidence type="ECO:0000256" key="1">
    <source>
        <dbReference type="ARBA" id="ARBA00004651"/>
    </source>
</evidence>
<feature type="transmembrane region" description="Helical" evidence="9">
    <location>
        <begin position="125"/>
        <end position="143"/>
    </location>
</feature>
<reference evidence="10 11" key="1">
    <citation type="submission" date="2013-10" db="EMBL/GenBank/DDBJ databases">
        <title>Salinisphaera orenii MK-B5 Genome Sequencing.</title>
        <authorList>
            <person name="Lai Q."/>
            <person name="Li C."/>
            <person name="Shao Z."/>
        </authorList>
    </citation>
    <scope>NUCLEOTIDE SEQUENCE [LARGE SCALE GENOMIC DNA]</scope>
    <source>
        <strain evidence="10 11">MK-B5</strain>
    </source>
</reference>
<dbReference type="PANTHER" id="PTHR43337">
    <property type="entry name" value="XANTHINE/URACIL PERMEASE C887.17-RELATED"/>
    <property type="match status" value="1"/>
</dbReference>
<evidence type="ECO:0000313" key="11">
    <source>
        <dbReference type="Proteomes" id="UP000283993"/>
    </source>
</evidence>
<feature type="transmembrane region" description="Helical" evidence="9">
    <location>
        <begin position="35"/>
        <end position="54"/>
    </location>
</feature>
<keyword evidence="3 8" id="KW-0813">Transport</keyword>
<evidence type="ECO:0000256" key="3">
    <source>
        <dbReference type="ARBA" id="ARBA00022448"/>
    </source>
</evidence>
<feature type="transmembrane region" description="Helical" evidence="9">
    <location>
        <begin position="262"/>
        <end position="287"/>
    </location>
</feature>
<dbReference type="InterPro" id="IPR045018">
    <property type="entry name" value="Azg-like"/>
</dbReference>
<dbReference type="AlphaFoldDB" id="A0A423PN64"/>
<feature type="transmembrane region" description="Helical" evidence="9">
    <location>
        <begin position="74"/>
        <end position="93"/>
    </location>
</feature>